<evidence type="ECO:0000313" key="2">
    <source>
        <dbReference type="Proteomes" id="UP000031246"/>
    </source>
</evidence>
<name>A0A0C1FPZ9_9SPHI</name>
<reference evidence="1 2" key="1">
    <citation type="submission" date="2014-10" db="EMBL/GenBank/DDBJ databases">
        <title>Pedobacter Kyungheensis.</title>
        <authorList>
            <person name="Anderson B.M."/>
            <person name="Newman J.D."/>
        </authorList>
    </citation>
    <scope>NUCLEOTIDE SEQUENCE [LARGE SCALE GENOMIC DNA]</scope>
    <source>
        <strain evidence="1 2">KACC 16221</strain>
    </source>
</reference>
<dbReference type="RefSeq" id="WP_039475824.1">
    <property type="nucleotide sequence ID" value="NZ_JSYN01000012.1"/>
</dbReference>
<dbReference type="OrthoDB" id="9808260at2"/>
<dbReference type="AlphaFoldDB" id="A0A0C1FPZ9"/>
<accession>A0A0C1FPZ9</accession>
<proteinExistence type="predicted"/>
<dbReference type="EMBL" id="JSYN01000012">
    <property type="protein sequence ID" value="KIA93813.1"/>
    <property type="molecule type" value="Genomic_DNA"/>
</dbReference>
<dbReference type="Proteomes" id="UP000031246">
    <property type="component" value="Unassembled WGS sequence"/>
</dbReference>
<keyword evidence="2" id="KW-1185">Reference proteome</keyword>
<protein>
    <submittedName>
        <fullName evidence="1">Gliding motility protein RemB</fullName>
    </submittedName>
</protein>
<evidence type="ECO:0000313" key="1">
    <source>
        <dbReference type="EMBL" id="KIA93813.1"/>
    </source>
</evidence>
<gene>
    <name evidence="1" type="ORF">OC25_11135</name>
</gene>
<organism evidence="1 2">
    <name type="scientific">Pedobacter kyungheensis</name>
    <dbReference type="NCBI Taxonomy" id="1069985"/>
    <lineage>
        <taxon>Bacteria</taxon>
        <taxon>Pseudomonadati</taxon>
        <taxon>Bacteroidota</taxon>
        <taxon>Sphingobacteriia</taxon>
        <taxon>Sphingobacteriales</taxon>
        <taxon>Sphingobacteriaceae</taxon>
        <taxon>Pedobacter</taxon>
    </lineage>
</organism>
<sequence length="535" mass="60837">MKKILLLLFLVISIRELKAQAVYQPYSYQFYQKLSGEVYNPNIRIHSALKPFFIDDSLLRDKSNLLLSVGVDSSRHSWVSRKLFQEHLLDIQKEDFTVYADFLPDFQIGKDFSGKQNVWLNTRGYQVGGTVGKKFSFYTSGFENQGQFSKYYNDYVNTTGVVPGQSYNRAYGFNGGKTSLDWSYVTATISYTPIKYLNITAGYDKTFIGDGYRSLLLSDFSSPAPFLKLTGNLGNVQYMAMWTSMQDPGATKLSYDAGNRKKGGVFHYLDWNVNNRLSIGFFDSIVWAQTDEAGNRRGFDWGYANPIIFLRPVEASSGSPDNALLGFTAKYKFMKELVAYGQFSLDEFEAKNFFSSSGSSRNKYGWQLGIRGADIFKVEGLNYLLEYNTAKPYTFSSRTRIGNYANYNEPLAHPMGANFRELVSLLNYSYKRFDFSGELMYAKYGLDEAGQNYGKNIFEPYTDAVKANGNYTTQGIRTDLFYAEGRVAYVINPKYNLRLELGGIIRRESNSLGKNNTGLITFGLRSSFRNLYSDF</sequence>
<comment type="caution">
    <text evidence="1">The sequence shown here is derived from an EMBL/GenBank/DDBJ whole genome shotgun (WGS) entry which is preliminary data.</text>
</comment>